<evidence type="ECO:0000256" key="3">
    <source>
        <dbReference type="ARBA" id="ARBA00022475"/>
    </source>
</evidence>
<dbReference type="GO" id="GO:0005886">
    <property type="term" value="C:plasma membrane"/>
    <property type="evidence" value="ECO:0007669"/>
    <property type="project" value="UniProtKB-SubCell"/>
</dbReference>
<name>A0A0W8I8K1_9MICO</name>
<feature type="transmembrane region" description="Helical" evidence="7">
    <location>
        <begin position="53"/>
        <end position="73"/>
    </location>
</feature>
<dbReference type="Proteomes" id="UP000054837">
    <property type="component" value="Unassembled WGS sequence"/>
</dbReference>
<feature type="transmembrane region" description="Helical" evidence="7">
    <location>
        <begin position="254"/>
        <end position="273"/>
    </location>
</feature>
<keyword evidence="10" id="KW-1185">Reference proteome</keyword>
<dbReference type="InterPro" id="IPR010290">
    <property type="entry name" value="TM_effector"/>
</dbReference>
<evidence type="ECO:0000256" key="1">
    <source>
        <dbReference type="ARBA" id="ARBA00004651"/>
    </source>
</evidence>
<keyword evidence="2" id="KW-0813">Transport</keyword>
<dbReference type="AlphaFoldDB" id="A0A0W8I8K1"/>
<accession>A0A0W8I8K1</accession>
<dbReference type="Gene3D" id="1.20.1250.20">
    <property type="entry name" value="MFS general substrate transporter like domains"/>
    <property type="match status" value="1"/>
</dbReference>
<gene>
    <name evidence="9" type="ORF">AVL62_05420</name>
</gene>
<sequence>MVALVLVAGTFAVFGAAAEQSVLPDLVPYHALVLANARLGQSMTVAQSAGPPAAGALVAALGAGSALLLGGVARVAAGLLVSRIPVQESAPEPAPRRAIGREIRAGLRFVYGHRTLAPLAVSTHLWFLANSVAVTVLGLFALRALDLGAPGYGLVLAAAGAGGFVGALLAPAVGARIGEGDAMILGRLLCTLAWVLALLTPGERGAVPALVVLGAAQALYGFAMGLEDPNEMGYWQALTPRGLLGRVNASRRTVNRSVAVVGALLGGLLSAGLGHRGALALAALVFLGATLVAAASPVRGARVGDAPA</sequence>
<evidence type="ECO:0000256" key="2">
    <source>
        <dbReference type="ARBA" id="ARBA00022448"/>
    </source>
</evidence>
<keyword evidence="3" id="KW-1003">Cell membrane</keyword>
<keyword evidence="5 7" id="KW-1133">Transmembrane helix</keyword>
<keyword evidence="4 7" id="KW-0812">Transmembrane</keyword>
<evidence type="ECO:0000256" key="5">
    <source>
        <dbReference type="ARBA" id="ARBA00022989"/>
    </source>
</evidence>
<evidence type="ECO:0000256" key="7">
    <source>
        <dbReference type="SAM" id="Phobius"/>
    </source>
</evidence>
<dbReference type="PROSITE" id="PS50850">
    <property type="entry name" value="MFS"/>
    <property type="match status" value="1"/>
</dbReference>
<dbReference type="OrthoDB" id="9815525at2"/>
<dbReference type="STRING" id="767452.AVL62_05420"/>
<feature type="transmembrane region" description="Helical" evidence="7">
    <location>
        <begin position="151"/>
        <end position="170"/>
    </location>
</feature>
<dbReference type="PANTHER" id="PTHR23513">
    <property type="entry name" value="INTEGRAL MEMBRANE EFFLUX PROTEIN-RELATED"/>
    <property type="match status" value="1"/>
</dbReference>
<dbReference type="GO" id="GO:0022857">
    <property type="term" value="F:transmembrane transporter activity"/>
    <property type="evidence" value="ECO:0007669"/>
    <property type="project" value="InterPro"/>
</dbReference>
<comment type="subcellular location">
    <subcellularLocation>
        <location evidence="1">Cell membrane</location>
        <topology evidence="1">Multi-pass membrane protein</topology>
    </subcellularLocation>
</comment>
<comment type="caution">
    <text evidence="9">The sequence shown here is derived from an EMBL/GenBank/DDBJ whole genome shotgun (WGS) entry which is preliminary data.</text>
</comment>
<feature type="domain" description="Major facilitator superfamily (MFS) profile" evidence="8">
    <location>
        <begin position="115"/>
        <end position="308"/>
    </location>
</feature>
<dbReference type="Pfam" id="PF05977">
    <property type="entry name" value="MFS_3"/>
    <property type="match status" value="1"/>
</dbReference>
<evidence type="ECO:0000256" key="4">
    <source>
        <dbReference type="ARBA" id="ARBA00022692"/>
    </source>
</evidence>
<dbReference type="PANTHER" id="PTHR23513:SF6">
    <property type="entry name" value="MAJOR FACILITATOR SUPERFAMILY ASSOCIATED DOMAIN-CONTAINING PROTEIN"/>
    <property type="match status" value="1"/>
</dbReference>
<feature type="transmembrane region" description="Helical" evidence="7">
    <location>
        <begin position="125"/>
        <end position="145"/>
    </location>
</feature>
<feature type="transmembrane region" description="Helical" evidence="7">
    <location>
        <begin position="279"/>
        <end position="298"/>
    </location>
</feature>
<evidence type="ECO:0000313" key="9">
    <source>
        <dbReference type="EMBL" id="KUG55729.1"/>
    </source>
</evidence>
<dbReference type="EMBL" id="LQBL01000022">
    <property type="protein sequence ID" value="KUG55729.1"/>
    <property type="molecule type" value="Genomic_DNA"/>
</dbReference>
<keyword evidence="6 7" id="KW-0472">Membrane</keyword>
<protein>
    <recommendedName>
        <fullName evidence="8">Major facilitator superfamily (MFS) profile domain-containing protein</fullName>
    </recommendedName>
</protein>
<dbReference type="InterPro" id="IPR036259">
    <property type="entry name" value="MFS_trans_sf"/>
</dbReference>
<dbReference type="SUPFAM" id="SSF103473">
    <property type="entry name" value="MFS general substrate transporter"/>
    <property type="match status" value="1"/>
</dbReference>
<proteinExistence type="predicted"/>
<dbReference type="InterPro" id="IPR020846">
    <property type="entry name" value="MFS_dom"/>
</dbReference>
<evidence type="ECO:0000259" key="8">
    <source>
        <dbReference type="PROSITE" id="PS50850"/>
    </source>
</evidence>
<reference evidence="9 10" key="1">
    <citation type="submission" date="2015-12" db="EMBL/GenBank/DDBJ databases">
        <title>Serinicoccus chungangenesis strain CD08_5 genome sequencing and assembly.</title>
        <authorList>
            <person name="Chander A.M."/>
            <person name="Kaur G."/>
            <person name="Nair G.R."/>
            <person name="Dhawan D.K."/>
            <person name="Kochhar R.K."/>
            <person name="Mayilraj S."/>
            <person name="Bhadada S.K."/>
        </authorList>
    </citation>
    <scope>NUCLEOTIDE SEQUENCE [LARGE SCALE GENOMIC DNA]</scope>
    <source>
        <strain evidence="9 10">CD08_5</strain>
    </source>
</reference>
<evidence type="ECO:0000313" key="10">
    <source>
        <dbReference type="Proteomes" id="UP000054837"/>
    </source>
</evidence>
<evidence type="ECO:0000256" key="6">
    <source>
        <dbReference type="ARBA" id="ARBA00023136"/>
    </source>
</evidence>
<organism evidence="9 10">
    <name type="scientific">Serinicoccus chungangensis</name>
    <dbReference type="NCBI Taxonomy" id="767452"/>
    <lineage>
        <taxon>Bacteria</taxon>
        <taxon>Bacillati</taxon>
        <taxon>Actinomycetota</taxon>
        <taxon>Actinomycetes</taxon>
        <taxon>Micrococcales</taxon>
        <taxon>Ornithinimicrobiaceae</taxon>
        <taxon>Serinicoccus</taxon>
    </lineage>
</organism>